<comment type="caution">
    <text evidence="6">The sequence shown here is derived from an EMBL/GenBank/DDBJ whole genome shotgun (WGS) entry which is preliminary data.</text>
</comment>
<dbReference type="InterPro" id="IPR029028">
    <property type="entry name" value="Alpha/beta_knot_MTases"/>
</dbReference>
<dbReference type="CDD" id="cd18081">
    <property type="entry name" value="RlmH-like"/>
    <property type="match status" value="1"/>
</dbReference>
<dbReference type="EMBL" id="JARHUD010000003">
    <property type="protein sequence ID" value="MDF2095428.1"/>
    <property type="molecule type" value="Genomic_DNA"/>
</dbReference>
<evidence type="ECO:0000313" key="6">
    <source>
        <dbReference type="EMBL" id="MDF2095428.1"/>
    </source>
</evidence>
<feature type="binding site" evidence="5">
    <location>
        <position position="104"/>
    </location>
    <ligand>
        <name>S-adenosyl-L-methionine</name>
        <dbReference type="ChEBI" id="CHEBI:59789"/>
    </ligand>
</feature>
<sequence>MRLTLLAVGRWRAGPLQSLFDDYARRLGSGPLGPLQLKEVELRKPLPPEAQKAREAELILAALPAGARLIALDEKGRSLDSRGFAQLLGRWRDEGVRETALAIGGADGLDPSLRRRADLCLSLGALTWPHMLVRVLLAEQLFRADAILQGHPYHRD</sequence>
<evidence type="ECO:0000256" key="1">
    <source>
        <dbReference type="ARBA" id="ARBA00022603"/>
    </source>
</evidence>
<evidence type="ECO:0000313" key="7">
    <source>
        <dbReference type="Proteomes" id="UP001215503"/>
    </source>
</evidence>
<organism evidence="6 7">
    <name type="scientific">Aquibaculum arenosum</name>
    <dbReference type="NCBI Taxonomy" id="3032591"/>
    <lineage>
        <taxon>Bacteria</taxon>
        <taxon>Pseudomonadati</taxon>
        <taxon>Pseudomonadota</taxon>
        <taxon>Alphaproteobacteria</taxon>
        <taxon>Rhodospirillales</taxon>
        <taxon>Rhodovibrionaceae</taxon>
        <taxon>Aquibaculum</taxon>
    </lineage>
</organism>
<evidence type="ECO:0000256" key="5">
    <source>
        <dbReference type="HAMAP-Rule" id="MF_00658"/>
    </source>
</evidence>
<accession>A0ABT5YKH8</accession>
<comment type="function">
    <text evidence="5">Specifically methylates the pseudouridine at position 1915 (m3Psi1915) in 23S rRNA.</text>
</comment>
<keyword evidence="3 5" id="KW-0949">S-adenosyl-L-methionine</keyword>
<name>A0ABT5YKH8_9PROT</name>
<dbReference type="PANTHER" id="PTHR33603">
    <property type="entry name" value="METHYLTRANSFERASE"/>
    <property type="match status" value="1"/>
</dbReference>
<keyword evidence="5" id="KW-0698">rRNA processing</keyword>
<dbReference type="Pfam" id="PF02590">
    <property type="entry name" value="SPOUT_MTase"/>
    <property type="match status" value="1"/>
</dbReference>
<keyword evidence="7" id="KW-1185">Reference proteome</keyword>
<dbReference type="InterPro" id="IPR029026">
    <property type="entry name" value="tRNA_m1G_MTases_N"/>
</dbReference>
<gene>
    <name evidence="5 6" type="primary">rlmH</name>
    <name evidence="6" type="ORF">P2G67_05520</name>
</gene>
<keyword evidence="5" id="KW-0963">Cytoplasm</keyword>
<protein>
    <recommendedName>
        <fullName evidence="5">Ribosomal RNA large subunit methyltransferase H</fullName>
        <ecNumber evidence="5">2.1.1.177</ecNumber>
    </recommendedName>
    <alternativeName>
        <fullName evidence="5">23S rRNA (pseudouridine1915-N3)-methyltransferase</fullName>
    </alternativeName>
    <alternativeName>
        <fullName evidence="5">23S rRNA m3Psi1915 methyltransferase</fullName>
    </alternativeName>
    <alternativeName>
        <fullName evidence="5">rRNA (pseudouridine-N3-)-methyltransferase RlmH</fullName>
    </alternativeName>
</protein>
<dbReference type="InterPro" id="IPR003742">
    <property type="entry name" value="RlmH-like"/>
</dbReference>
<feature type="binding site" evidence="5">
    <location>
        <begin position="123"/>
        <end position="128"/>
    </location>
    <ligand>
        <name>S-adenosyl-L-methionine</name>
        <dbReference type="ChEBI" id="CHEBI:59789"/>
    </ligand>
</feature>
<comment type="similarity">
    <text evidence="4 5">Belongs to the RNA methyltransferase RlmH family.</text>
</comment>
<proteinExistence type="inferred from homology"/>
<dbReference type="Proteomes" id="UP001215503">
    <property type="component" value="Unassembled WGS sequence"/>
</dbReference>
<dbReference type="Gene3D" id="3.40.1280.10">
    <property type="match status" value="1"/>
</dbReference>
<keyword evidence="1 5" id="KW-0489">Methyltransferase</keyword>
<comment type="subcellular location">
    <subcellularLocation>
        <location evidence="5">Cytoplasm</location>
    </subcellularLocation>
</comment>
<comment type="catalytic activity">
    <reaction evidence="5">
        <text>pseudouridine(1915) in 23S rRNA + S-adenosyl-L-methionine = N(3)-methylpseudouridine(1915) in 23S rRNA + S-adenosyl-L-homocysteine + H(+)</text>
        <dbReference type="Rhea" id="RHEA:42752"/>
        <dbReference type="Rhea" id="RHEA-COMP:10221"/>
        <dbReference type="Rhea" id="RHEA-COMP:10222"/>
        <dbReference type="ChEBI" id="CHEBI:15378"/>
        <dbReference type="ChEBI" id="CHEBI:57856"/>
        <dbReference type="ChEBI" id="CHEBI:59789"/>
        <dbReference type="ChEBI" id="CHEBI:65314"/>
        <dbReference type="ChEBI" id="CHEBI:74486"/>
        <dbReference type="EC" id="2.1.1.177"/>
    </reaction>
</comment>
<comment type="subunit">
    <text evidence="5">Homodimer.</text>
</comment>
<dbReference type="PIRSF" id="PIRSF004505">
    <property type="entry name" value="MT_bac"/>
    <property type="match status" value="1"/>
</dbReference>
<dbReference type="EC" id="2.1.1.177" evidence="5"/>
<evidence type="ECO:0000256" key="2">
    <source>
        <dbReference type="ARBA" id="ARBA00022679"/>
    </source>
</evidence>
<dbReference type="RefSeq" id="WP_275820849.1">
    <property type="nucleotide sequence ID" value="NZ_JARHUD010000003.1"/>
</dbReference>
<dbReference type="NCBIfam" id="NF000989">
    <property type="entry name" value="PRK00103.2-3"/>
    <property type="match status" value="1"/>
</dbReference>
<reference evidence="6 7" key="1">
    <citation type="submission" date="2023-03" db="EMBL/GenBank/DDBJ databases">
        <title>Fodinicurvata sp. CAU 1616 isolated from sea sendiment.</title>
        <authorList>
            <person name="Kim W."/>
        </authorList>
    </citation>
    <scope>NUCLEOTIDE SEQUENCE [LARGE SCALE GENOMIC DNA]</scope>
    <source>
        <strain evidence="6 7">CAU 1616</strain>
    </source>
</reference>
<evidence type="ECO:0000256" key="4">
    <source>
        <dbReference type="ARBA" id="ARBA00038303"/>
    </source>
</evidence>
<dbReference type="SUPFAM" id="SSF75217">
    <property type="entry name" value="alpha/beta knot"/>
    <property type="match status" value="1"/>
</dbReference>
<feature type="binding site" evidence="5">
    <location>
        <position position="72"/>
    </location>
    <ligand>
        <name>S-adenosyl-L-methionine</name>
        <dbReference type="ChEBI" id="CHEBI:59789"/>
    </ligand>
</feature>
<evidence type="ECO:0000256" key="3">
    <source>
        <dbReference type="ARBA" id="ARBA00022691"/>
    </source>
</evidence>
<dbReference type="HAMAP" id="MF_00658">
    <property type="entry name" value="23SrRNA_methyltr_H"/>
    <property type="match status" value="1"/>
</dbReference>
<dbReference type="PANTHER" id="PTHR33603:SF1">
    <property type="entry name" value="RIBOSOMAL RNA LARGE SUBUNIT METHYLTRANSFERASE H"/>
    <property type="match status" value="1"/>
</dbReference>
<keyword evidence="2 5" id="KW-0808">Transferase</keyword>